<protein>
    <submittedName>
        <fullName evidence="1">Uncharacterized protein</fullName>
    </submittedName>
</protein>
<accession>A0ABY6B8D2</accession>
<sequence length="165" mass="18226">MDIKILVSFLGHSSVHDAFDEFLIENEIKMRPKLSDSYPYKVKSSEPGLALTFEDSAEAKGMARKSEGQFVFHEIYFDFDPHKGVFLGELPFGIGAARSIEGIEAVLGSPRVRRDSANPKFPGLFASYLIDGMVIQLKFADADGKVLKFARVGLKEDNHVSQGLA</sequence>
<gene>
    <name evidence="1" type="ORF">N4261_12455</name>
</gene>
<proteinExistence type="predicted"/>
<evidence type="ECO:0000313" key="2">
    <source>
        <dbReference type="Proteomes" id="UP001064933"/>
    </source>
</evidence>
<dbReference type="Proteomes" id="UP001064933">
    <property type="component" value="Chromosome"/>
</dbReference>
<keyword evidence="2" id="KW-1185">Reference proteome</keyword>
<organism evidence="1 2">
    <name type="scientific">Roseateles amylovorans</name>
    <dbReference type="NCBI Taxonomy" id="2978473"/>
    <lineage>
        <taxon>Bacteria</taxon>
        <taxon>Pseudomonadati</taxon>
        <taxon>Pseudomonadota</taxon>
        <taxon>Betaproteobacteria</taxon>
        <taxon>Burkholderiales</taxon>
        <taxon>Sphaerotilaceae</taxon>
        <taxon>Roseateles</taxon>
    </lineage>
</organism>
<dbReference type="RefSeq" id="WP_261760451.1">
    <property type="nucleotide sequence ID" value="NZ_CP104562.2"/>
</dbReference>
<dbReference type="EMBL" id="CP104562">
    <property type="protein sequence ID" value="UXH80633.1"/>
    <property type="molecule type" value="Genomic_DNA"/>
</dbReference>
<name>A0ABY6B8D2_9BURK</name>
<reference evidence="1" key="1">
    <citation type="submission" date="2022-10" db="EMBL/GenBank/DDBJ databases">
        <title>Characterization and whole genome sequencing of a new Roseateles species, isolated from fresh water.</title>
        <authorList>
            <person name="Guliayeva D.Y."/>
            <person name="Akhremchuk A.E."/>
            <person name="Sikolenko M.A."/>
            <person name="Valentovich L.N."/>
            <person name="Sidarenka A.V."/>
        </authorList>
    </citation>
    <scope>NUCLEOTIDE SEQUENCE</scope>
    <source>
        <strain evidence="1">BIM B-1768</strain>
    </source>
</reference>
<evidence type="ECO:0000313" key="1">
    <source>
        <dbReference type="EMBL" id="UXH80633.1"/>
    </source>
</evidence>